<keyword evidence="8" id="KW-0249">Electron transport</keyword>
<dbReference type="GO" id="GO:0009486">
    <property type="term" value="F:cytochrome bo3 ubiquinol oxidase activity"/>
    <property type="evidence" value="ECO:0007669"/>
    <property type="project" value="InterPro"/>
</dbReference>
<evidence type="ECO:0000313" key="19">
    <source>
        <dbReference type="Proteomes" id="UP000535937"/>
    </source>
</evidence>
<keyword evidence="5" id="KW-0813">Transport</keyword>
<dbReference type="PANTHER" id="PTHR36835">
    <property type="entry name" value="CYTOCHROME BO(3) UBIQUINOL OXIDASE SUBUNIT 4"/>
    <property type="match status" value="1"/>
</dbReference>
<dbReference type="InterPro" id="IPR014210">
    <property type="entry name" value="Cyt_o_ubiqinol_oxidase_su4"/>
</dbReference>
<keyword evidence="6" id="KW-1003">Cell membrane</keyword>
<protein>
    <recommendedName>
        <fullName evidence="4">Cytochrome bo(3) ubiquinol oxidase subunit 4</fullName>
    </recommendedName>
    <alternativeName>
        <fullName evidence="16">Cytochrome o ubiquinol oxidase subunit 4</fullName>
    </alternativeName>
    <alternativeName>
        <fullName evidence="13">Oxidase bo(3) subunit 4</fullName>
    </alternativeName>
    <alternativeName>
        <fullName evidence="14">Ubiquinol oxidase polypeptide IV</fullName>
    </alternativeName>
    <alternativeName>
        <fullName evidence="15">Ubiquinol oxidase subunit 4</fullName>
    </alternativeName>
</protein>
<evidence type="ECO:0000256" key="8">
    <source>
        <dbReference type="ARBA" id="ARBA00022982"/>
    </source>
</evidence>
<dbReference type="PANTHER" id="PTHR36835:SF1">
    <property type="entry name" value="CYTOCHROME BO(3) UBIQUINOL OXIDASE SUBUNIT 4"/>
    <property type="match status" value="1"/>
</dbReference>
<keyword evidence="7 17" id="KW-0812">Transmembrane</keyword>
<evidence type="ECO:0000256" key="2">
    <source>
        <dbReference type="ARBA" id="ARBA00008079"/>
    </source>
</evidence>
<evidence type="ECO:0000256" key="17">
    <source>
        <dbReference type="SAM" id="Phobius"/>
    </source>
</evidence>
<comment type="subcellular location">
    <subcellularLocation>
        <location evidence="1">Cell membrane</location>
        <topology evidence="1">Multi-pass membrane protein</topology>
    </subcellularLocation>
</comment>
<keyword evidence="11 17" id="KW-0472">Membrane</keyword>
<comment type="subunit">
    <text evidence="3">Heterooctamer of two A chains, two B chains, two C chains and two D chains.</text>
</comment>
<proteinExistence type="inferred from homology"/>
<evidence type="ECO:0000256" key="12">
    <source>
        <dbReference type="ARBA" id="ARBA00025694"/>
    </source>
</evidence>
<feature type="transmembrane region" description="Helical" evidence="17">
    <location>
        <begin position="43"/>
        <end position="63"/>
    </location>
</feature>
<evidence type="ECO:0000256" key="1">
    <source>
        <dbReference type="ARBA" id="ARBA00004651"/>
    </source>
</evidence>
<organism evidence="18 19">
    <name type="scientific">Microbulbifer rhizosphaerae</name>
    <dbReference type="NCBI Taxonomy" id="1562603"/>
    <lineage>
        <taxon>Bacteria</taxon>
        <taxon>Pseudomonadati</taxon>
        <taxon>Pseudomonadota</taxon>
        <taxon>Gammaproteobacteria</taxon>
        <taxon>Cellvibrionales</taxon>
        <taxon>Microbulbiferaceae</taxon>
        <taxon>Microbulbifer</taxon>
    </lineage>
</organism>
<dbReference type="GO" id="GO:0005886">
    <property type="term" value="C:plasma membrane"/>
    <property type="evidence" value="ECO:0007669"/>
    <property type="project" value="UniProtKB-SubCell"/>
</dbReference>
<keyword evidence="19" id="KW-1185">Reference proteome</keyword>
<evidence type="ECO:0000256" key="9">
    <source>
        <dbReference type="ARBA" id="ARBA00022989"/>
    </source>
</evidence>
<dbReference type="Proteomes" id="UP000535937">
    <property type="component" value="Unassembled WGS sequence"/>
</dbReference>
<feature type="transmembrane region" description="Helical" evidence="17">
    <location>
        <begin position="16"/>
        <end position="37"/>
    </location>
</feature>
<evidence type="ECO:0000256" key="5">
    <source>
        <dbReference type="ARBA" id="ARBA00022448"/>
    </source>
</evidence>
<evidence type="ECO:0000256" key="16">
    <source>
        <dbReference type="ARBA" id="ARBA00032185"/>
    </source>
</evidence>
<gene>
    <name evidence="18" type="ORF">FHS09_004265</name>
</gene>
<dbReference type="InterPro" id="IPR050968">
    <property type="entry name" value="Cytochrome_c_oxidase_bac_sub4"/>
</dbReference>
<dbReference type="AlphaFoldDB" id="A0A7W4WFS9"/>
<evidence type="ECO:0000256" key="14">
    <source>
        <dbReference type="ARBA" id="ARBA00030211"/>
    </source>
</evidence>
<keyword evidence="9 17" id="KW-1133">Transmembrane helix</keyword>
<evidence type="ECO:0000256" key="7">
    <source>
        <dbReference type="ARBA" id="ARBA00022692"/>
    </source>
</evidence>
<dbReference type="GO" id="GO:0015990">
    <property type="term" value="P:electron transport coupled proton transport"/>
    <property type="evidence" value="ECO:0007669"/>
    <property type="project" value="InterPro"/>
</dbReference>
<dbReference type="Pfam" id="PF03626">
    <property type="entry name" value="COX4_pro"/>
    <property type="match status" value="1"/>
</dbReference>
<evidence type="ECO:0000256" key="4">
    <source>
        <dbReference type="ARBA" id="ARBA00014689"/>
    </source>
</evidence>
<feature type="transmembrane region" description="Helical" evidence="17">
    <location>
        <begin position="75"/>
        <end position="97"/>
    </location>
</feature>
<evidence type="ECO:0000256" key="6">
    <source>
        <dbReference type="ARBA" id="ARBA00022475"/>
    </source>
</evidence>
<evidence type="ECO:0000313" key="18">
    <source>
        <dbReference type="EMBL" id="MBB3063407.1"/>
    </source>
</evidence>
<evidence type="ECO:0000256" key="13">
    <source>
        <dbReference type="ARBA" id="ARBA00030071"/>
    </source>
</evidence>
<dbReference type="NCBIfam" id="TIGR02847">
    <property type="entry name" value="CyoD"/>
    <property type="match status" value="1"/>
</dbReference>
<evidence type="ECO:0000256" key="10">
    <source>
        <dbReference type="ARBA" id="ARBA00023002"/>
    </source>
</evidence>
<evidence type="ECO:0000256" key="11">
    <source>
        <dbReference type="ARBA" id="ARBA00023136"/>
    </source>
</evidence>
<comment type="caution">
    <text evidence="18">The sequence shown here is derived from an EMBL/GenBank/DDBJ whole genome shotgun (WGS) entry which is preliminary data.</text>
</comment>
<evidence type="ECO:0000256" key="3">
    <source>
        <dbReference type="ARBA" id="ARBA00011700"/>
    </source>
</evidence>
<dbReference type="GO" id="GO:0009319">
    <property type="term" value="C:cytochrome o ubiquinol oxidase complex"/>
    <property type="evidence" value="ECO:0007669"/>
    <property type="project" value="TreeGrafter"/>
</dbReference>
<dbReference type="RefSeq" id="WP_183463555.1">
    <property type="nucleotide sequence ID" value="NZ_JACHWZ010000030.1"/>
</dbReference>
<dbReference type="EMBL" id="JACHWZ010000030">
    <property type="protein sequence ID" value="MBB3063407.1"/>
    <property type="molecule type" value="Genomic_DNA"/>
</dbReference>
<dbReference type="GO" id="GO:0019646">
    <property type="term" value="P:aerobic electron transport chain"/>
    <property type="evidence" value="ECO:0007669"/>
    <property type="project" value="TreeGrafter"/>
</dbReference>
<dbReference type="GO" id="GO:0015078">
    <property type="term" value="F:proton transmembrane transporter activity"/>
    <property type="evidence" value="ECO:0007669"/>
    <property type="project" value="TreeGrafter"/>
</dbReference>
<accession>A0A7W4WFS9</accession>
<sequence>MENAEAAAGRKLKSYLTGYGLALVLTAIPFGIAASGFLPRGTALFVIGTAALIQVLVHLRYFLQLRLRSASPERLLATAFAAVLIVIMIGGSLWIMFNLHYRMWV</sequence>
<evidence type="ECO:0000256" key="15">
    <source>
        <dbReference type="ARBA" id="ARBA00031887"/>
    </source>
</evidence>
<reference evidence="18 19" key="1">
    <citation type="submission" date="2020-08" db="EMBL/GenBank/DDBJ databases">
        <title>Genomic Encyclopedia of Type Strains, Phase III (KMG-III): the genomes of soil and plant-associated and newly described type strains.</title>
        <authorList>
            <person name="Whitman W."/>
        </authorList>
    </citation>
    <scope>NUCLEOTIDE SEQUENCE [LARGE SCALE GENOMIC DNA]</scope>
    <source>
        <strain evidence="18 19">CECT 8799</strain>
    </source>
</reference>
<keyword evidence="10" id="KW-0560">Oxidoreductase</keyword>
<dbReference type="InterPro" id="IPR005171">
    <property type="entry name" value="Cyt_c_oxidase_su4_prok"/>
</dbReference>
<name>A0A7W4WFS9_9GAMM</name>
<comment type="function">
    <text evidence="12">Cytochrome bo(3) ubiquinol terminal oxidase is the component of the aerobic respiratory chain of E.coli that predominates when cells are grown at high aeration. Has proton pump activity across the membrane in addition to electron transfer, pumping 2 protons/electron.</text>
</comment>
<comment type="similarity">
    <text evidence="2">Belongs to the cytochrome c oxidase bacterial subunit 4 family.</text>
</comment>